<evidence type="ECO:0000313" key="1">
    <source>
        <dbReference type="EMBL" id="ALI55859.1"/>
    </source>
</evidence>
<gene>
    <name evidence="1" type="ORF">IMCC12053_1912</name>
</gene>
<reference evidence="1 2" key="1">
    <citation type="submission" date="2015-05" db="EMBL/GenBank/DDBJ databases">
        <authorList>
            <person name="Wang D.B."/>
            <person name="Wang M."/>
        </authorList>
    </citation>
    <scope>NUCLEOTIDE SEQUENCE [LARGE SCALE GENOMIC DNA]</scope>
    <source>
        <strain evidence="1 2">IMCC 12053</strain>
    </source>
</reference>
<sequence length="47" mass="4636">MMRLVLALSAAFAVSSCGTTKGVFDGTGTVLEGVATDLRSAGNVFGG</sequence>
<dbReference type="PATRIC" id="fig|1397108.4.peg.1956"/>
<protein>
    <submittedName>
        <fullName evidence="1">Uncharacterized protein</fullName>
    </submittedName>
</protein>
<dbReference type="STRING" id="1397108.IMCC12053_1912"/>
<dbReference type="KEGG" id="cmar:IMCC12053_1912"/>
<organism evidence="1 2">
    <name type="scientific">Celeribacter marinus</name>
    <dbReference type="NCBI Taxonomy" id="1397108"/>
    <lineage>
        <taxon>Bacteria</taxon>
        <taxon>Pseudomonadati</taxon>
        <taxon>Pseudomonadota</taxon>
        <taxon>Alphaproteobacteria</taxon>
        <taxon>Rhodobacterales</taxon>
        <taxon>Roseobacteraceae</taxon>
        <taxon>Celeribacter</taxon>
    </lineage>
</organism>
<proteinExistence type="predicted"/>
<dbReference type="EMBL" id="CP012023">
    <property type="protein sequence ID" value="ALI55859.1"/>
    <property type="molecule type" value="Genomic_DNA"/>
</dbReference>
<evidence type="ECO:0000313" key="2">
    <source>
        <dbReference type="Proteomes" id="UP000064920"/>
    </source>
</evidence>
<accession>A0A0N9ZFZ9</accession>
<dbReference type="Proteomes" id="UP000064920">
    <property type="component" value="Chromosome"/>
</dbReference>
<dbReference type="PROSITE" id="PS51257">
    <property type="entry name" value="PROKAR_LIPOPROTEIN"/>
    <property type="match status" value="1"/>
</dbReference>
<dbReference type="RefSeq" id="WP_156320743.1">
    <property type="nucleotide sequence ID" value="NZ_CP012023.1"/>
</dbReference>
<name>A0A0N9ZFZ9_9RHOB</name>
<dbReference type="AlphaFoldDB" id="A0A0N9ZFZ9"/>
<keyword evidence="2" id="KW-1185">Reference proteome</keyword>